<protein>
    <submittedName>
        <fullName evidence="10">Phospholipid carrier-dependent glycosyltransferase</fullName>
    </submittedName>
</protein>
<comment type="subcellular location">
    <subcellularLocation>
        <location evidence="1">Cell membrane</location>
        <topology evidence="1">Multi-pass membrane protein</topology>
    </subcellularLocation>
</comment>
<accession>A0A5B2W5Q7</accession>
<keyword evidence="6 8" id="KW-1133">Transmembrane helix</keyword>
<feature type="transmembrane region" description="Helical" evidence="8">
    <location>
        <begin position="333"/>
        <end position="358"/>
    </location>
</feature>
<dbReference type="GO" id="GO:0005886">
    <property type="term" value="C:plasma membrane"/>
    <property type="evidence" value="ECO:0007669"/>
    <property type="project" value="UniProtKB-SubCell"/>
</dbReference>
<feature type="transmembrane region" description="Helical" evidence="8">
    <location>
        <begin position="76"/>
        <end position="96"/>
    </location>
</feature>
<dbReference type="InterPro" id="IPR038731">
    <property type="entry name" value="RgtA/B/C-like"/>
</dbReference>
<evidence type="ECO:0000256" key="1">
    <source>
        <dbReference type="ARBA" id="ARBA00004651"/>
    </source>
</evidence>
<keyword evidence="3" id="KW-0328">Glycosyltransferase</keyword>
<evidence type="ECO:0000256" key="6">
    <source>
        <dbReference type="ARBA" id="ARBA00022989"/>
    </source>
</evidence>
<evidence type="ECO:0000313" key="10">
    <source>
        <dbReference type="EMBL" id="KAA2245707.1"/>
    </source>
</evidence>
<evidence type="ECO:0000256" key="5">
    <source>
        <dbReference type="ARBA" id="ARBA00022692"/>
    </source>
</evidence>
<reference evidence="10 11" key="2">
    <citation type="submission" date="2019-09" db="EMBL/GenBank/DDBJ databases">
        <authorList>
            <person name="Jin C."/>
        </authorList>
    </citation>
    <scope>NUCLEOTIDE SEQUENCE [LARGE SCALE GENOMIC DNA]</scope>
    <source>
        <strain evidence="10 11">BN140078</strain>
    </source>
</reference>
<feature type="transmembrane region" description="Helical" evidence="8">
    <location>
        <begin position="156"/>
        <end position="189"/>
    </location>
</feature>
<keyword evidence="7 8" id="KW-0472">Membrane</keyword>
<dbReference type="Pfam" id="PF13231">
    <property type="entry name" value="PMT_2"/>
    <property type="match status" value="1"/>
</dbReference>
<comment type="caution">
    <text evidence="10">The sequence shown here is derived from an EMBL/GenBank/DDBJ whole genome shotgun (WGS) entry which is preliminary data.</text>
</comment>
<sequence>MKYLIIAIAAGLLFIPFLGAVPLVAPQEAHLAAAAWDMIMNGHYAMPPADLNPDYTPPLFLWLQAGSMAVFGNSAFAARFPNAIIGILTLLTGYAISQKAGDERLGAWWALVYAACWLPHLLFKSGMTAPLFNYFFFLFIYCAYRINYSTAPMRPVILSGVCLGLAMLTQGPAVLILGLLVLLFCWIASKGSLPVKAGQLAMLVLCACLPTAIWLSYAGFAYGWAPVMAFLRHQLGLQAIAGHWYNSAYFYYRVLWAGSFPACIFLFNYLRGRKPAMSVYSAAQPLELKDLKTWMWVLLWVSLLAWPSSLCCLPLSFLAAWQVYRLAEGRQHLLGWNVGLLLLTGILIGIALMLLPLAGVYRTALLPYAQDPFLRARLQANVSWSLWETGYGLLYIILVVMSGVLLLQRKYRGGLLCLFISTLVTIQLTLWHFIPKLLAVSF</sequence>
<feature type="transmembrane region" description="Helical" evidence="8">
    <location>
        <begin position="250"/>
        <end position="270"/>
    </location>
</feature>
<feature type="domain" description="Glycosyltransferase RgtA/B/C/D-like" evidence="9">
    <location>
        <begin position="57"/>
        <end position="214"/>
    </location>
</feature>
<evidence type="ECO:0000313" key="11">
    <source>
        <dbReference type="Proteomes" id="UP000324611"/>
    </source>
</evidence>
<dbReference type="EMBL" id="VUOC01000001">
    <property type="protein sequence ID" value="KAA2245707.1"/>
    <property type="molecule type" value="Genomic_DNA"/>
</dbReference>
<evidence type="ECO:0000256" key="8">
    <source>
        <dbReference type="SAM" id="Phobius"/>
    </source>
</evidence>
<evidence type="ECO:0000256" key="7">
    <source>
        <dbReference type="ARBA" id="ARBA00023136"/>
    </source>
</evidence>
<dbReference type="PANTHER" id="PTHR33908:SF11">
    <property type="entry name" value="MEMBRANE PROTEIN"/>
    <property type="match status" value="1"/>
</dbReference>
<evidence type="ECO:0000256" key="2">
    <source>
        <dbReference type="ARBA" id="ARBA00022475"/>
    </source>
</evidence>
<dbReference type="InterPro" id="IPR050297">
    <property type="entry name" value="LipidA_mod_glycosyltrf_83"/>
</dbReference>
<organism evidence="10 11">
    <name type="scientific">Chitinophaga agrisoli</name>
    <dbReference type="NCBI Taxonomy" id="2607653"/>
    <lineage>
        <taxon>Bacteria</taxon>
        <taxon>Pseudomonadati</taxon>
        <taxon>Bacteroidota</taxon>
        <taxon>Chitinophagia</taxon>
        <taxon>Chitinophagales</taxon>
        <taxon>Chitinophagaceae</taxon>
        <taxon>Chitinophaga</taxon>
    </lineage>
</organism>
<keyword evidence="4 10" id="KW-0808">Transferase</keyword>
<dbReference type="RefSeq" id="WP_149837097.1">
    <property type="nucleotide sequence ID" value="NZ_VUOC01000001.1"/>
</dbReference>
<dbReference type="GO" id="GO:0009103">
    <property type="term" value="P:lipopolysaccharide biosynthetic process"/>
    <property type="evidence" value="ECO:0007669"/>
    <property type="project" value="UniProtKB-ARBA"/>
</dbReference>
<feature type="transmembrane region" description="Helical" evidence="8">
    <location>
        <begin position="389"/>
        <end position="407"/>
    </location>
</feature>
<dbReference type="GO" id="GO:0016763">
    <property type="term" value="F:pentosyltransferase activity"/>
    <property type="evidence" value="ECO:0007669"/>
    <property type="project" value="TreeGrafter"/>
</dbReference>
<dbReference type="Proteomes" id="UP000324611">
    <property type="component" value="Unassembled WGS sequence"/>
</dbReference>
<keyword evidence="2" id="KW-1003">Cell membrane</keyword>
<dbReference type="PANTHER" id="PTHR33908">
    <property type="entry name" value="MANNOSYLTRANSFERASE YKCB-RELATED"/>
    <property type="match status" value="1"/>
</dbReference>
<evidence type="ECO:0000259" key="9">
    <source>
        <dbReference type="Pfam" id="PF13231"/>
    </source>
</evidence>
<feature type="transmembrane region" description="Helical" evidence="8">
    <location>
        <begin position="414"/>
        <end position="434"/>
    </location>
</feature>
<evidence type="ECO:0000256" key="4">
    <source>
        <dbReference type="ARBA" id="ARBA00022679"/>
    </source>
</evidence>
<reference evidence="10 11" key="1">
    <citation type="submission" date="2019-09" db="EMBL/GenBank/DDBJ databases">
        <title>Chitinophaga ginsengihumi sp. nov., isolated from soil of ginseng rhizosphere.</title>
        <authorList>
            <person name="Lee J."/>
        </authorList>
    </citation>
    <scope>NUCLEOTIDE SEQUENCE [LARGE SCALE GENOMIC DNA]</scope>
    <source>
        <strain evidence="10 11">BN140078</strain>
    </source>
</reference>
<feature type="transmembrane region" description="Helical" evidence="8">
    <location>
        <begin position="201"/>
        <end position="229"/>
    </location>
</feature>
<keyword evidence="5 8" id="KW-0812">Transmembrane</keyword>
<keyword evidence="11" id="KW-1185">Reference proteome</keyword>
<name>A0A5B2W5Q7_9BACT</name>
<proteinExistence type="predicted"/>
<feature type="transmembrane region" description="Helical" evidence="8">
    <location>
        <begin position="128"/>
        <end position="144"/>
    </location>
</feature>
<dbReference type="AlphaFoldDB" id="A0A5B2W5Q7"/>
<evidence type="ECO:0000256" key="3">
    <source>
        <dbReference type="ARBA" id="ARBA00022676"/>
    </source>
</evidence>
<feature type="transmembrane region" description="Helical" evidence="8">
    <location>
        <begin position="294"/>
        <end position="321"/>
    </location>
</feature>
<feature type="transmembrane region" description="Helical" evidence="8">
    <location>
        <begin position="105"/>
        <end position="122"/>
    </location>
</feature>
<gene>
    <name evidence="10" type="ORF">F0L74_07070</name>
</gene>